<dbReference type="InterPro" id="IPR054828">
    <property type="entry name" value="Vit_B12_bind_prot"/>
</dbReference>
<dbReference type="AlphaFoldDB" id="A0A367GR40"/>
<comment type="caution">
    <text evidence="3">The sequence shown here is derived from an EMBL/GenBank/DDBJ whole genome shotgun (WGS) entry which is preliminary data.</text>
</comment>
<accession>A0A367GR40</accession>
<dbReference type="RefSeq" id="WP_114003948.1">
    <property type="nucleotide sequence ID" value="NZ_QGDC01000002.1"/>
</dbReference>
<evidence type="ECO:0000256" key="1">
    <source>
        <dbReference type="ARBA" id="ARBA00022729"/>
    </source>
</evidence>
<dbReference type="SUPFAM" id="SSF53807">
    <property type="entry name" value="Helical backbone' metal receptor"/>
    <property type="match status" value="1"/>
</dbReference>
<dbReference type="PANTHER" id="PTHR30535">
    <property type="entry name" value="VITAMIN B12-BINDING PROTEIN"/>
    <property type="match status" value="1"/>
</dbReference>
<reference evidence="3 4" key="1">
    <citation type="submission" date="2018-05" db="EMBL/GenBank/DDBJ databases">
        <title>Mucilaginibacter hurinus sp. nov., isolated from briquette warehouse soil.</title>
        <authorList>
            <person name="Choi L."/>
        </authorList>
    </citation>
    <scope>NUCLEOTIDE SEQUENCE [LARGE SCALE GENOMIC DNA]</scope>
    <source>
        <strain evidence="3 4">ZR32</strain>
    </source>
</reference>
<protein>
    <submittedName>
        <fullName evidence="3">Cobalamin-binding protein</fullName>
    </submittedName>
</protein>
<keyword evidence="1" id="KW-0732">Signal</keyword>
<evidence type="ECO:0000259" key="2">
    <source>
        <dbReference type="PROSITE" id="PS50983"/>
    </source>
</evidence>
<sequence length="261" mass="29667">MPVFYDQLNRPVNIPAMPQRIISVVPSQTELLFALGVFNELVGVTNYCVHPIEQVATKIKVGGTKTLNVNLIKNLRPDLIIANKEENDREQINYLAKLYPVWISNVNDLPGALKMIGAIGSITGFEKESATLTARIVDQFEKIHIPARRLKTMYLIWRKPYMAAGNDTFISSMLHECGFINALTEPRYPVLSSEELSDLDPDLVLLSSEPYPFKEKHIMEIKKIVPRAIVAMVDGEIFSWYGSRLLYAPDYFVRLRQTLKI</sequence>
<dbReference type="PANTHER" id="PTHR30535:SF35">
    <property type="entry name" value="PERIPLASMIC BINDING PROTEIN"/>
    <property type="match status" value="1"/>
</dbReference>
<dbReference type="InterPro" id="IPR002491">
    <property type="entry name" value="ABC_transptr_periplasmic_BD"/>
</dbReference>
<dbReference type="Gene3D" id="3.40.50.1980">
    <property type="entry name" value="Nitrogenase molybdenum iron protein domain"/>
    <property type="match status" value="2"/>
</dbReference>
<dbReference type="PROSITE" id="PS50983">
    <property type="entry name" value="FE_B12_PBP"/>
    <property type="match status" value="1"/>
</dbReference>
<organism evidence="3 4">
    <name type="scientific">Mucilaginibacter hurinus</name>
    <dbReference type="NCBI Taxonomy" id="2201324"/>
    <lineage>
        <taxon>Bacteria</taxon>
        <taxon>Pseudomonadati</taxon>
        <taxon>Bacteroidota</taxon>
        <taxon>Sphingobacteriia</taxon>
        <taxon>Sphingobacteriales</taxon>
        <taxon>Sphingobacteriaceae</taxon>
        <taxon>Mucilaginibacter</taxon>
    </lineage>
</organism>
<feature type="domain" description="Fe/B12 periplasmic-binding" evidence="2">
    <location>
        <begin position="20"/>
        <end position="261"/>
    </location>
</feature>
<dbReference type="OrthoDB" id="9816357at2"/>
<dbReference type="InterPro" id="IPR050902">
    <property type="entry name" value="ABC_Transporter_SBP"/>
</dbReference>
<proteinExistence type="predicted"/>
<dbReference type="EMBL" id="QGDC01000002">
    <property type="protein sequence ID" value="RCH55912.1"/>
    <property type="molecule type" value="Genomic_DNA"/>
</dbReference>
<evidence type="ECO:0000313" key="4">
    <source>
        <dbReference type="Proteomes" id="UP000253209"/>
    </source>
</evidence>
<keyword evidence="4" id="KW-1185">Reference proteome</keyword>
<name>A0A367GR40_9SPHI</name>
<gene>
    <name evidence="3" type="ORF">DJ568_03935</name>
</gene>
<dbReference type="Proteomes" id="UP000253209">
    <property type="component" value="Unassembled WGS sequence"/>
</dbReference>
<dbReference type="NCBIfam" id="NF038402">
    <property type="entry name" value="TroA_like"/>
    <property type="match status" value="1"/>
</dbReference>
<evidence type="ECO:0000313" key="3">
    <source>
        <dbReference type="EMBL" id="RCH55912.1"/>
    </source>
</evidence>
<dbReference type="Pfam" id="PF01497">
    <property type="entry name" value="Peripla_BP_2"/>
    <property type="match status" value="1"/>
</dbReference>